<dbReference type="RefSeq" id="XP_008881327.1">
    <property type="nucleotide sequence ID" value="XM_008883105.1"/>
</dbReference>
<dbReference type="eggNOG" id="ENOG502S54S">
    <property type="taxonomic scope" value="Eukaryota"/>
</dbReference>
<feature type="region of interest" description="Disordered" evidence="2">
    <location>
        <begin position="204"/>
        <end position="237"/>
    </location>
</feature>
<accession>A0A024T818</accession>
<dbReference type="GeneID" id="20092179"/>
<dbReference type="STRING" id="157072.A0A024T818"/>
<gene>
    <name evidence="3" type="ORF">H310_15129</name>
</gene>
<name>A0A024T818_9STRA</name>
<organism evidence="3">
    <name type="scientific">Aphanomyces invadans</name>
    <dbReference type="NCBI Taxonomy" id="157072"/>
    <lineage>
        <taxon>Eukaryota</taxon>
        <taxon>Sar</taxon>
        <taxon>Stramenopiles</taxon>
        <taxon>Oomycota</taxon>
        <taxon>Saprolegniomycetes</taxon>
        <taxon>Saprolegniales</taxon>
        <taxon>Verrucalvaceae</taxon>
        <taxon>Aphanomyces</taxon>
    </lineage>
</organism>
<dbReference type="VEuPathDB" id="FungiDB:H310_15129"/>
<evidence type="ECO:0000256" key="1">
    <source>
        <dbReference type="SAM" id="Coils"/>
    </source>
</evidence>
<dbReference type="AlphaFoldDB" id="A0A024T818"/>
<evidence type="ECO:0000313" key="3">
    <source>
        <dbReference type="EMBL" id="ETV90044.1"/>
    </source>
</evidence>
<reference evidence="3" key="1">
    <citation type="submission" date="2013-12" db="EMBL/GenBank/DDBJ databases">
        <title>The Genome Sequence of Aphanomyces invadans NJM9701.</title>
        <authorList>
            <consortium name="The Broad Institute Genomics Platform"/>
            <person name="Russ C."/>
            <person name="Tyler B."/>
            <person name="van West P."/>
            <person name="Dieguez-Uribeondo J."/>
            <person name="Young S.K."/>
            <person name="Zeng Q."/>
            <person name="Gargeya S."/>
            <person name="Fitzgerald M."/>
            <person name="Abouelleil A."/>
            <person name="Alvarado L."/>
            <person name="Chapman S.B."/>
            <person name="Gainer-Dewar J."/>
            <person name="Goldberg J."/>
            <person name="Griggs A."/>
            <person name="Gujja S."/>
            <person name="Hansen M."/>
            <person name="Howarth C."/>
            <person name="Imamovic A."/>
            <person name="Ireland A."/>
            <person name="Larimer J."/>
            <person name="McCowan C."/>
            <person name="Murphy C."/>
            <person name="Pearson M."/>
            <person name="Poon T.W."/>
            <person name="Priest M."/>
            <person name="Roberts A."/>
            <person name="Saif S."/>
            <person name="Shea T."/>
            <person name="Sykes S."/>
            <person name="Wortman J."/>
            <person name="Nusbaum C."/>
            <person name="Birren B."/>
        </authorList>
    </citation>
    <scope>NUCLEOTIDE SEQUENCE [LARGE SCALE GENOMIC DNA]</scope>
    <source>
        <strain evidence="3">NJM9701</strain>
    </source>
</reference>
<evidence type="ECO:0000256" key="2">
    <source>
        <dbReference type="SAM" id="MobiDB-lite"/>
    </source>
</evidence>
<sequence>MGVQQMPMAPMYRGSTKRERCEFMDEYLAYSRRVQVLNSGMGGTLFLMPLAACIDQKIVPRVCAHDFGKPFEEFTENDWRDYLLSAREVQELGLDAVSKAMTSLKMDTKIRNAESRVGRLLADFYEKLEQLDVAHLHEQEPKQSVKILTAAIRPPHLKATVERQLMRETIKALKSDVRAFCTWLVTLLDTFMLFESQLISVEKKAESNPPRQYGDKTRRHAPSKRPDDRATTKTAAPAVPAKGCLKCGSVEHKPGEAQRLLEQRFKKSHGAAVAAPDKKDETKRKVMGAAVEVDEKIATSMKTVVAVPLPPPTQAEMDELRMQSVERAAATSSHFNQMTYEQLAQFHAQQSAMAQSLEEETARQLAMAAAMEKNRQEQDEWRAVLWRQQEELVHQHEELKRAMTEQARVSEAHQDMLRQASDVMRQQRYKVEELNQKVRRDNERWGLFAEAASQRSAQAAQAKAPVLSRAENLMGVQQVPMAPVYRASTKHERRDFMDEYLAYSRRVQVLNSGMGGTLYLTPLAACIDQKTVSRVFAHYFGKSFEEFTENDWRDYFLSARDVQELDLDAVSKAMTSLKMVTKIRIAEYRVGRLLADFYEKLEQLDVAHLPEQEPKQSV</sequence>
<protein>
    <submittedName>
        <fullName evidence="3">Uncharacterized protein</fullName>
    </submittedName>
</protein>
<proteinExistence type="predicted"/>
<keyword evidence="1" id="KW-0175">Coiled coil</keyword>
<feature type="coiled-coil region" evidence="1">
    <location>
        <begin position="417"/>
        <end position="444"/>
    </location>
</feature>
<dbReference type="EMBL" id="KI914135">
    <property type="protein sequence ID" value="ETV90044.1"/>
    <property type="molecule type" value="Genomic_DNA"/>
</dbReference>